<gene>
    <name evidence="5" type="ORF">QNH46_09110</name>
</gene>
<evidence type="ECO:0000256" key="1">
    <source>
        <dbReference type="ARBA" id="ARBA00006432"/>
    </source>
</evidence>
<comment type="similarity">
    <text evidence="1">Belongs to the ATP-dependent AMP-binding enzyme family.</text>
</comment>
<dbReference type="PANTHER" id="PTHR43201:SF5">
    <property type="entry name" value="MEDIUM-CHAIN ACYL-COA LIGASE ACSF2, MITOCHONDRIAL"/>
    <property type="match status" value="1"/>
</dbReference>
<organism evidence="5 6">
    <name type="scientific">Paenibacillus woosongensis</name>
    <dbReference type="NCBI Taxonomy" id="307580"/>
    <lineage>
        <taxon>Bacteria</taxon>
        <taxon>Bacillati</taxon>
        <taxon>Bacillota</taxon>
        <taxon>Bacilli</taxon>
        <taxon>Bacillales</taxon>
        <taxon>Paenibacillaceae</taxon>
        <taxon>Paenibacillus</taxon>
    </lineage>
</organism>
<dbReference type="SUPFAM" id="SSF56801">
    <property type="entry name" value="Acetyl-CoA synthetase-like"/>
    <property type="match status" value="1"/>
</dbReference>
<keyword evidence="2" id="KW-0436">Ligase</keyword>
<feature type="domain" description="AMP-dependent synthetase/ligase" evidence="3">
    <location>
        <begin position="125"/>
        <end position="339"/>
    </location>
</feature>
<dbReference type="GO" id="GO:0006631">
    <property type="term" value="P:fatty acid metabolic process"/>
    <property type="evidence" value="ECO:0007669"/>
    <property type="project" value="TreeGrafter"/>
</dbReference>
<reference evidence="5" key="1">
    <citation type="submission" date="2023-05" db="EMBL/GenBank/DDBJ databases">
        <title>Comparative genomics of Bacillaceae isolates and their secondary metabolite potential.</title>
        <authorList>
            <person name="Song L."/>
            <person name="Nielsen L.J."/>
            <person name="Mohite O."/>
            <person name="Xu X."/>
            <person name="Weber T."/>
            <person name="Kovacs A.T."/>
        </authorList>
    </citation>
    <scope>NUCLEOTIDE SEQUENCE</scope>
    <source>
        <strain evidence="5">B2_4</strain>
    </source>
</reference>
<protein>
    <submittedName>
        <fullName evidence="5">Class I adenylate-forming enzyme family protein</fullName>
    </submittedName>
</protein>
<feature type="domain" description="AMP-binding enzyme C-terminal" evidence="4">
    <location>
        <begin position="389"/>
        <end position="458"/>
    </location>
</feature>
<evidence type="ECO:0000259" key="4">
    <source>
        <dbReference type="Pfam" id="PF13193"/>
    </source>
</evidence>
<dbReference type="CDD" id="cd04433">
    <property type="entry name" value="AFD_class_I"/>
    <property type="match status" value="1"/>
</dbReference>
<dbReference type="InterPro" id="IPR045851">
    <property type="entry name" value="AMP-bd_C_sf"/>
</dbReference>
<dbReference type="InterPro" id="IPR000873">
    <property type="entry name" value="AMP-dep_synth/lig_dom"/>
</dbReference>
<dbReference type="GO" id="GO:0031956">
    <property type="term" value="F:medium-chain fatty acid-CoA ligase activity"/>
    <property type="evidence" value="ECO:0007669"/>
    <property type="project" value="TreeGrafter"/>
</dbReference>
<dbReference type="KEGG" id="pwn:QNH46_09110"/>
<dbReference type="Proteomes" id="UP001177943">
    <property type="component" value="Chromosome"/>
</dbReference>
<accession>A0AA95KXC5</accession>
<dbReference type="Gene3D" id="3.40.50.12780">
    <property type="entry name" value="N-terminal domain of ligase-like"/>
    <property type="match status" value="1"/>
</dbReference>
<dbReference type="EMBL" id="CP126084">
    <property type="protein sequence ID" value="WHX50785.1"/>
    <property type="molecule type" value="Genomic_DNA"/>
</dbReference>
<evidence type="ECO:0000256" key="2">
    <source>
        <dbReference type="ARBA" id="ARBA00022598"/>
    </source>
</evidence>
<proteinExistence type="inferred from homology"/>
<dbReference type="InterPro" id="IPR042099">
    <property type="entry name" value="ANL_N_sf"/>
</dbReference>
<dbReference type="Pfam" id="PF00501">
    <property type="entry name" value="AMP-binding"/>
    <property type="match status" value="1"/>
</dbReference>
<dbReference type="Gene3D" id="3.30.300.30">
    <property type="match status" value="1"/>
</dbReference>
<dbReference type="InterPro" id="IPR025110">
    <property type="entry name" value="AMP-bd_C"/>
</dbReference>
<name>A0AA95KXC5_9BACL</name>
<evidence type="ECO:0000313" key="5">
    <source>
        <dbReference type="EMBL" id="WHX50785.1"/>
    </source>
</evidence>
<dbReference type="Pfam" id="PF13193">
    <property type="entry name" value="AMP-binding_C"/>
    <property type="match status" value="1"/>
</dbReference>
<evidence type="ECO:0000313" key="6">
    <source>
        <dbReference type="Proteomes" id="UP001177943"/>
    </source>
</evidence>
<dbReference type="PANTHER" id="PTHR43201">
    <property type="entry name" value="ACYL-COA SYNTHETASE"/>
    <property type="match status" value="1"/>
</dbReference>
<dbReference type="RefSeq" id="WP_283927817.1">
    <property type="nucleotide sequence ID" value="NZ_CP126084.1"/>
</dbReference>
<dbReference type="AlphaFoldDB" id="A0AA95KXC5"/>
<sequence>MVNIYDILAESVSNFPDNIFYSDECQGGITYLNFLEIVHTKGVVFDSRRLSRYEVVVILDDDPLTMLAEMFAIWSRGAIPCVLHPHITNEDMKHLIEFIRPKLVKIRGSMEIFEQGGIIEQADLNPALITFSTGTSNQPKAILHSHQAIIENAKLINGYLHLSSFDRCLNLKSLHQVASLSSLILPSILVGAEVHFVKKTMLFAIAEYINKHQITFIDAVATVVRYITSFNVQNHFSESPLRIISINGEHMSENDLSCVVRAFPNAKVFYSYGLSEAGPRVTYLEDCHFLNKKGSVGIALDKVTIKIVEMDHQDLINYSGEYAIGEIAVKSPSIMLGYFNNKERTERTIVDGYLYTGDVGFIDNEGYLYVLGRKDETIIRGGQNIYPYEIEDFIKKIPSILDCVVIGIEDMDHGQKVVAFITSNTLIHQQEIMRHCVTHLPKYLVPQDIILIDDIPKKNGKLDRRALSDMVKSTHSHR</sequence>
<evidence type="ECO:0000259" key="3">
    <source>
        <dbReference type="Pfam" id="PF00501"/>
    </source>
</evidence>